<dbReference type="EMBL" id="CAJNIZ010005621">
    <property type="protein sequence ID" value="CAE7243197.1"/>
    <property type="molecule type" value="Genomic_DNA"/>
</dbReference>
<proteinExistence type="predicted"/>
<protein>
    <submittedName>
        <fullName evidence="1">Uncharacterized protein</fullName>
    </submittedName>
</protein>
<name>A0A812LL18_SYMPI</name>
<dbReference type="AlphaFoldDB" id="A0A812LL18"/>
<evidence type="ECO:0000313" key="2">
    <source>
        <dbReference type="Proteomes" id="UP000649617"/>
    </source>
</evidence>
<comment type="caution">
    <text evidence="1">The sequence shown here is derived from an EMBL/GenBank/DDBJ whole genome shotgun (WGS) entry which is preliminary data.</text>
</comment>
<accession>A0A812LL18</accession>
<dbReference type="Proteomes" id="UP000649617">
    <property type="component" value="Unassembled WGS sequence"/>
</dbReference>
<reference evidence="1" key="1">
    <citation type="submission" date="2021-02" db="EMBL/GenBank/DDBJ databases">
        <authorList>
            <person name="Dougan E. K."/>
            <person name="Rhodes N."/>
            <person name="Thang M."/>
            <person name="Chan C."/>
        </authorList>
    </citation>
    <scope>NUCLEOTIDE SEQUENCE</scope>
</reference>
<keyword evidence="2" id="KW-1185">Reference proteome</keyword>
<organism evidence="1 2">
    <name type="scientific">Symbiodinium pilosum</name>
    <name type="common">Dinoflagellate</name>
    <dbReference type="NCBI Taxonomy" id="2952"/>
    <lineage>
        <taxon>Eukaryota</taxon>
        <taxon>Sar</taxon>
        <taxon>Alveolata</taxon>
        <taxon>Dinophyceae</taxon>
        <taxon>Suessiales</taxon>
        <taxon>Symbiodiniaceae</taxon>
        <taxon>Symbiodinium</taxon>
    </lineage>
</organism>
<sequence>MAMVTKTTWWMAHYHQDSTRSPKRHYGLSNSPAITRLDCGRLSYVKGRYQATCRKYVDKWGQKRFVGTPALKRSEWGPKLSLESTLEYPMKFGQKLANLANDMRQEHYGAPTLPEDPNDIPSPEDIFQGMQFDSFWAEAEVVQVVRYLRGGTGLAIPDAFRPVLPRVL</sequence>
<evidence type="ECO:0000313" key="1">
    <source>
        <dbReference type="EMBL" id="CAE7243197.1"/>
    </source>
</evidence>
<dbReference type="OrthoDB" id="410769at2759"/>
<gene>
    <name evidence="1" type="ORF">SPIL2461_LOCUS4333</name>
</gene>